<dbReference type="PATRIC" id="fig|312309.11.peg.3119"/>
<reference evidence="1 2" key="1">
    <citation type="journal article" date="2005" name="Proc. Natl. Acad. Sci. U.S.A.">
        <title>Complete genome sequence of Vibrio fischeri: a symbiotic bacterium with pathogenic congeners.</title>
        <authorList>
            <person name="Ruby E.G."/>
            <person name="Urbanowski M."/>
            <person name="Campbell J."/>
            <person name="Dunn A."/>
            <person name="Faini M."/>
            <person name="Gunsalus R."/>
            <person name="Lostroh P."/>
            <person name="Lupp C."/>
            <person name="McCann J."/>
            <person name="Millikan D."/>
            <person name="Schaefer A."/>
            <person name="Stabb E."/>
            <person name="Stevens A."/>
            <person name="Visick K."/>
            <person name="Whistler C."/>
            <person name="Greenberg E.P."/>
        </authorList>
    </citation>
    <scope>NUCLEOTIDE SEQUENCE [LARGE SCALE GENOMIC DNA]</scope>
    <source>
        <strain evidence="2">ATCC 700601 / ES114</strain>
    </source>
</reference>
<protein>
    <submittedName>
        <fullName evidence="1">Uncharacterized protein</fullName>
    </submittedName>
</protein>
<dbReference type="EMBL" id="CP000021">
    <property type="protein sequence ID" value="AAW87584.1"/>
    <property type="molecule type" value="Genomic_DNA"/>
</dbReference>
<dbReference type="Proteomes" id="UP000000537">
    <property type="component" value="Chromosome II"/>
</dbReference>
<accession>Q5E062</accession>
<dbReference type="GeneID" id="54165837"/>
<keyword evidence="2" id="KW-1185">Reference proteome</keyword>
<gene>
    <name evidence="1" type="ordered locus">VF_A0514</name>
</gene>
<dbReference type="OrthoDB" id="5906532at2"/>
<sequence length="317" mass="37999">MPTFDQNIISLHELENHLRQLSHIKLIHIIKRCRVERILYVDDNIVYDSKEESIKLLAIEFYKKGYNLGKLKEKIEQLCHYYINDTYFDFIDNKDPISILFCYCHLLNNKVFSKNGNDLFFNTRRTLKDEPLEFIRHTTIQRKNTITQMRIDFISFINLITSDDCNKKKYIKHLNKEYIFSRSKFNFNWLSKKDNDQAIWAVKYIKDNHIIKNNHKHIPNIIDDYNHYSIVIPALFHSLEITDDAKELFLIKMKKAWGQVKYRNKIKKDKKTTINLVIRKDSKSKLEDISHFYGLNLNETFEKLINNESKIIKNSGI</sequence>
<dbReference type="HOGENOM" id="CLU_076105_0_0_6"/>
<evidence type="ECO:0000313" key="1">
    <source>
        <dbReference type="EMBL" id="AAW87584.1"/>
    </source>
</evidence>
<name>Q5E062_ALIF1</name>
<dbReference type="AlphaFoldDB" id="Q5E062"/>
<dbReference type="KEGG" id="vfi:VF_A0514"/>
<dbReference type="eggNOG" id="ENOG5032M0H">
    <property type="taxonomic scope" value="Bacteria"/>
</dbReference>
<reference evidence="1 2" key="2">
    <citation type="journal article" date="2008" name="BMC Genomics">
        <title>Comparative genomics-based investigation of resequencing targets in Vibrio fischeri: focus on point miscalls and artefactual expansions.</title>
        <authorList>
            <person name="Mandel M.J."/>
            <person name="Stabb E.V."/>
            <person name="Ruby E.G."/>
        </authorList>
    </citation>
    <scope>NUCLEOTIDE SEQUENCE [LARGE SCALE GENOMIC DNA]</scope>
    <source>
        <strain evidence="2">ATCC 700601 / ES114</strain>
    </source>
</reference>
<evidence type="ECO:0000313" key="2">
    <source>
        <dbReference type="Proteomes" id="UP000000537"/>
    </source>
</evidence>
<dbReference type="RefSeq" id="WP_011263370.1">
    <property type="nucleotide sequence ID" value="NC_006841.2"/>
</dbReference>
<proteinExistence type="predicted"/>
<organism evidence="1 2">
    <name type="scientific">Aliivibrio fischeri (strain ATCC 700601 / ES114)</name>
    <name type="common">Vibrio fischeri</name>
    <dbReference type="NCBI Taxonomy" id="312309"/>
    <lineage>
        <taxon>Bacteria</taxon>
        <taxon>Pseudomonadati</taxon>
        <taxon>Pseudomonadota</taxon>
        <taxon>Gammaproteobacteria</taxon>
        <taxon>Vibrionales</taxon>
        <taxon>Vibrionaceae</taxon>
        <taxon>Aliivibrio</taxon>
    </lineage>
</organism>
<dbReference type="EnsemblBacteria" id="AAW87584">
    <property type="protein sequence ID" value="AAW87584"/>
    <property type="gene ID" value="VF_A0514"/>
</dbReference>